<keyword evidence="5" id="KW-0460">Magnesium</keyword>
<dbReference type="Pfam" id="PF01612">
    <property type="entry name" value="DNA_pol_A_exo1"/>
    <property type="match status" value="1"/>
</dbReference>
<reference evidence="9" key="1">
    <citation type="submission" date="2020-10" db="EMBL/GenBank/DDBJ databases">
        <authorList>
            <person name="Gilroy R."/>
        </authorList>
    </citation>
    <scope>NUCLEOTIDE SEQUENCE</scope>
    <source>
        <strain evidence="9">15467</strain>
    </source>
</reference>
<reference evidence="9" key="2">
    <citation type="journal article" date="2021" name="PeerJ">
        <title>Extensive microbial diversity within the chicken gut microbiome revealed by metagenomics and culture.</title>
        <authorList>
            <person name="Gilroy R."/>
            <person name="Ravi A."/>
            <person name="Getino M."/>
            <person name="Pursley I."/>
            <person name="Horton D.L."/>
            <person name="Alikhan N.F."/>
            <person name="Baker D."/>
            <person name="Gharbi K."/>
            <person name="Hall N."/>
            <person name="Watson M."/>
            <person name="Adriaenssens E.M."/>
            <person name="Foster-Nyarko E."/>
            <person name="Jarju S."/>
            <person name="Secka A."/>
            <person name="Antonio M."/>
            <person name="Oren A."/>
            <person name="Chaudhuri R.R."/>
            <person name="La Ragione R."/>
            <person name="Hildebrand F."/>
            <person name="Pallen M.J."/>
        </authorList>
    </citation>
    <scope>NUCLEOTIDE SEQUENCE</scope>
    <source>
        <strain evidence="9">15467</strain>
    </source>
</reference>
<gene>
    <name evidence="9" type="ORF">IAC68_02345</name>
</gene>
<dbReference type="Gene3D" id="3.30.420.10">
    <property type="entry name" value="Ribonuclease H-like superfamily/Ribonuclease H"/>
    <property type="match status" value="1"/>
</dbReference>
<sequence>MAYAQHITSEEIEKMEFATFSGQIQVIDKADSKFHEAIRYLSHQPMIGFDTETKPCFVPKVPRNRMAILQLSGEDRAFIFRLQQLGVPKKLAQLLSNPGVLKIGAAVHDDIRGLREYYDFNPASFVDLQKLTVDFGIEEKSVRKMAAIILNKRVSKSQQLSNWESSVLSEAQLKYAAIDAWIC</sequence>
<evidence type="ECO:0000256" key="7">
    <source>
        <dbReference type="ARBA" id="ARBA00042761"/>
    </source>
</evidence>
<evidence type="ECO:0000256" key="5">
    <source>
        <dbReference type="ARBA" id="ARBA00022842"/>
    </source>
</evidence>
<evidence type="ECO:0000256" key="6">
    <source>
        <dbReference type="ARBA" id="ARBA00040531"/>
    </source>
</evidence>
<protein>
    <recommendedName>
        <fullName evidence="6">3'-5' exonuclease</fullName>
    </recommendedName>
    <alternativeName>
        <fullName evidence="7">Werner Syndrome-like exonuclease</fullName>
    </alternativeName>
</protein>
<dbReference type="CDD" id="cd06141">
    <property type="entry name" value="WRN_exo"/>
    <property type="match status" value="1"/>
</dbReference>
<evidence type="ECO:0000256" key="3">
    <source>
        <dbReference type="ARBA" id="ARBA00022801"/>
    </source>
</evidence>
<dbReference type="GO" id="GO:0006139">
    <property type="term" value="P:nucleobase-containing compound metabolic process"/>
    <property type="evidence" value="ECO:0007669"/>
    <property type="project" value="InterPro"/>
</dbReference>
<evidence type="ECO:0000256" key="2">
    <source>
        <dbReference type="ARBA" id="ARBA00022723"/>
    </source>
</evidence>
<name>A0A9D9DKS9_9BACT</name>
<organism evidence="9 10">
    <name type="scientific">Candidatus Egerieousia excrementavium</name>
    <dbReference type="NCBI Taxonomy" id="2840778"/>
    <lineage>
        <taxon>Bacteria</taxon>
        <taxon>Pseudomonadati</taxon>
        <taxon>Bacteroidota</taxon>
        <taxon>Bacteroidia</taxon>
        <taxon>Bacteroidales</taxon>
        <taxon>Candidatus Egerieousia</taxon>
    </lineage>
</organism>
<dbReference type="InterPro" id="IPR002562">
    <property type="entry name" value="3'-5'_exonuclease_dom"/>
</dbReference>
<evidence type="ECO:0000313" key="9">
    <source>
        <dbReference type="EMBL" id="MBO8428757.1"/>
    </source>
</evidence>
<dbReference type="GO" id="GO:0003676">
    <property type="term" value="F:nucleic acid binding"/>
    <property type="evidence" value="ECO:0007669"/>
    <property type="project" value="InterPro"/>
</dbReference>
<dbReference type="PANTHER" id="PTHR13620">
    <property type="entry name" value="3-5 EXONUCLEASE"/>
    <property type="match status" value="1"/>
</dbReference>
<proteinExistence type="predicted"/>
<evidence type="ECO:0000256" key="4">
    <source>
        <dbReference type="ARBA" id="ARBA00022839"/>
    </source>
</evidence>
<dbReference type="EMBL" id="JADINB010000055">
    <property type="protein sequence ID" value="MBO8428757.1"/>
    <property type="molecule type" value="Genomic_DNA"/>
</dbReference>
<evidence type="ECO:0000256" key="1">
    <source>
        <dbReference type="ARBA" id="ARBA00022722"/>
    </source>
</evidence>
<keyword evidence="1" id="KW-0540">Nuclease</keyword>
<dbReference type="GO" id="GO:0046872">
    <property type="term" value="F:metal ion binding"/>
    <property type="evidence" value="ECO:0007669"/>
    <property type="project" value="UniProtKB-KW"/>
</dbReference>
<feature type="non-terminal residue" evidence="9">
    <location>
        <position position="183"/>
    </location>
</feature>
<accession>A0A9D9DKS9</accession>
<dbReference type="AlphaFoldDB" id="A0A9D9DKS9"/>
<dbReference type="InterPro" id="IPR012337">
    <property type="entry name" value="RNaseH-like_sf"/>
</dbReference>
<dbReference type="PANTHER" id="PTHR13620:SF109">
    <property type="entry name" value="3'-5' EXONUCLEASE"/>
    <property type="match status" value="1"/>
</dbReference>
<dbReference type="InterPro" id="IPR036397">
    <property type="entry name" value="RNaseH_sf"/>
</dbReference>
<evidence type="ECO:0000259" key="8">
    <source>
        <dbReference type="Pfam" id="PF01612"/>
    </source>
</evidence>
<dbReference type="GO" id="GO:0008408">
    <property type="term" value="F:3'-5' exonuclease activity"/>
    <property type="evidence" value="ECO:0007669"/>
    <property type="project" value="InterPro"/>
</dbReference>
<comment type="caution">
    <text evidence="9">The sequence shown here is derived from an EMBL/GenBank/DDBJ whole genome shotgun (WGS) entry which is preliminary data.</text>
</comment>
<feature type="domain" description="3'-5' exonuclease" evidence="8">
    <location>
        <begin position="31"/>
        <end position="182"/>
    </location>
</feature>
<keyword evidence="3" id="KW-0378">Hydrolase</keyword>
<dbReference type="SUPFAM" id="SSF53098">
    <property type="entry name" value="Ribonuclease H-like"/>
    <property type="match status" value="1"/>
</dbReference>
<dbReference type="Proteomes" id="UP000823635">
    <property type="component" value="Unassembled WGS sequence"/>
</dbReference>
<keyword evidence="2" id="KW-0479">Metal-binding</keyword>
<dbReference type="InterPro" id="IPR051132">
    <property type="entry name" value="3-5_Exonuclease_domain"/>
</dbReference>
<evidence type="ECO:0000313" key="10">
    <source>
        <dbReference type="Proteomes" id="UP000823635"/>
    </source>
</evidence>
<keyword evidence="4 9" id="KW-0269">Exonuclease</keyword>